<dbReference type="InterPro" id="IPR000015">
    <property type="entry name" value="Fimb_usher"/>
</dbReference>
<dbReference type="Gene3D" id="2.60.40.3110">
    <property type="match status" value="1"/>
</dbReference>
<feature type="signal peptide" evidence="1">
    <location>
        <begin position="1"/>
        <end position="20"/>
    </location>
</feature>
<dbReference type="GO" id="GO:0015473">
    <property type="term" value="F:fimbrial usher porin activity"/>
    <property type="evidence" value="ECO:0007669"/>
    <property type="project" value="InterPro"/>
</dbReference>
<keyword evidence="3" id="KW-1185">Reference proteome</keyword>
<evidence type="ECO:0000256" key="1">
    <source>
        <dbReference type="SAM" id="SignalP"/>
    </source>
</evidence>
<keyword evidence="1" id="KW-0732">Signal</keyword>
<feature type="chain" id="PRO_5020960226" evidence="1">
    <location>
        <begin position="21"/>
        <end position="746"/>
    </location>
</feature>
<protein>
    <submittedName>
        <fullName evidence="2">Outer membrane usher protein</fullName>
    </submittedName>
</protein>
<accession>A0A4V3DLX3</accession>
<dbReference type="PANTHER" id="PTHR30451:SF5">
    <property type="entry name" value="SLR0019 PROTEIN"/>
    <property type="match status" value="1"/>
</dbReference>
<comment type="caution">
    <text evidence="2">The sequence shown here is derived from an EMBL/GenBank/DDBJ whole genome shotgun (WGS) entry which is preliminary data.</text>
</comment>
<dbReference type="Proteomes" id="UP000295293">
    <property type="component" value="Unassembled WGS sequence"/>
</dbReference>
<gene>
    <name evidence="2" type="ORF">DFR29_11034</name>
</gene>
<evidence type="ECO:0000313" key="2">
    <source>
        <dbReference type="EMBL" id="TDR41552.1"/>
    </source>
</evidence>
<dbReference type="Pfam" id="PF00577">
    <property type="entry name" value="Usher"/>
    <property type="match status" value="2"/>
</dbReference>
<reference evidence="2 3" key="1">
    <citation type="submission" date="2019-03" db="EMBL/GenBank/DDBJ databases">
        <title>Genomic Encyclopedia of Type Strains, Phase IV (KMG-IV): sequencing the most valuable type-strain genomes for metagenomic binning, comparative biology and taxonomic classification.</title>
        <authorList>
            <person name="Goeker M."/>
        </authorList>
    </citation>
    <scope>NUCLEOTIDE SEQUENCE [LARGE SCALE GENOMIC DNA]</scope>
    <source>
        <strain evidence="2 3">DSM 21667</strain>
    </source>
</reference>
<proteinExistence type="predicted"/>
<name>A0A4V3DLX3_9GAMM</name>
<evidence type="ECO:0000313" key="3">
    <source>
        <dbReference type="Proteomes" id="UP000295293"/>
    </source>
</evidence>
<dbReference type="RefSeq" id="WP_166654137.1">
    <property type="nucleotide sequence ID" value="NZ_SNZH01000010.1"/>
</dbReference>
<dbReference type="AlphaFoldDB" id="A0A4V3DLX3"/>
<dbReference type="GO" id="GO:0009279">
    <property type="term" value="C:cell outer membrane"/>
    <property type="evidence" value="ECO:0007669"/>
    <property type="project" value="TreeGrafter"/>
</dbReference>
<dbReference type="PANTHER" id="PTHR30451">
    <property type="entry name" value="OUTER MEMBRANE USHER PROTEIN"/>
    <property type="match status" value="1"/>
</dbReference>
<organism evidence="2 3">
    <name type="scientific">Tahibacter aquaticus</name>
    <dbReference type="NCBI Taxonomy" id="520092"/>
    <lineage>
        <taxon>Bacteria</taxon>
        <taxon>Pseudomonadati</taxon>
        <taxon>Pseudomonadota</taxon>
        <taxon>Gammaproteobacteria</taxon>
        <taxon>Lysobacterales</taxon>
        <taxon>Rhodanobacteraceae</taxon>
        <taxon>Tahibacter</taxon>
    </lineage>
</organism>
<dbReference type="Gene3D" id="2.60.40.2610">
    <property type="entry name" value="Outer membrane usher protein FimD, plug domain"/>
    <property type="match status" value="1"/>
</dbReference>
<sequence length="746" mass="81021">MRAWSWWMFLELALAAPALAAPEPGPEAGDIVVYDVVLQDRTTGKVDEFRRVGDALYAPRALLQELGLPLPAGSGEWVDLRGVAGLAVTVDEARQQLSLRLAAGLRPLTVLYFPDQAAAPAQKLAPGLSLGYAFSQQRSGSDTATAARFTPRLFGPFGVFSHDTLYNSEDQPRWRRIDSYWQQDFPAQARQLRIGDAIAPGLAWSRAWRYGGVHFGSDYSLRPDLITYPLPGFRGEAAVPSALDIVVNGLRTPQGQVPDGPFAIPRLPLISGGGEALVVMTDALGREQVSRVPFYVSTHLLRAGLSDFSLDAGRLRRGFGDRYTRGFAALSARHGFSDSLTLETQAQAGDGLRSAGMGLVTRVGQAGAVQLAVSRSQGGTCAGSQLYLASEWQRGWFSARSVQQWKRDEFCDLAALEGSALPRRQSQFSLGVATAIGQFNLSRIARREDDGSALLLESASWSQRLLERAWLSLAVQRLRESGKDNDSAVQLNLLLPLDDAGTSLAFDGISGARDRRIASLQRPAPAGLGWGYRLESALERSDLRVAAEWRTRNADLSLEADYSSSGTAVRAGAEGALVWLDGQLFATRRLGDAFAVVDTAGVANLPIQRENQWQGRSNAQGRFLVTELRPYEANRIGYDARELPAQVQGDTDWRLLYPYRGGGIRADLGLRRSPAQALQLRLADGSLAPLGAQVLLDGRALQSVGYDGLVQLPPPTPRQRWQLRGSFGECTLRSVAPAQLQCETGR</sequence>
<dbReference type="GO" id="GO:0009297">
    <property type="term" value="P:pilus assembly"/>
    <property type="evidence" value="ECO:0007669"/>
    <property type="project" value="InterPro"/>
</dbReference>
<dbReference type="EMBL" id="SNZH01000010">
    <property type="protein sequence ID" value="TDR41552.1"/>
    <property type="molecule type" value="Genomic_DNA"/>
</dbReference>
<dbReference type="InterPro" id="IPR042186">
    <property type="entry name" value="FimD_plug_dom"/>
</dbReference>